<dbReference type="PANTHER" id="PTHR43908:SF3">
    <property type="entry name" value="AT29763P-RELATED"/>
    <property type="match status" value="1"/>
</dbReference>
<reference evidence="2" key="1">
    <citation type="journal article" date="2020" name="Nature">
        <title>Giant virus diversity and host interactions through global metagenomics.</title>
        <authorList>
            <person name="Schulz F."/>
            <person name="Roux S."/>
            <person name="Paez-Espino D."/>
            <person name="Jungbluth S."/>
            <person name="Walsh D.A."/>
            <person name="Denef V.J."/>
            <person name="McMahon K.D."/>
            <person name="Konstantinidis K.T."/>
            <person name="Eloe-Fadrosh E.A."/>
            <person name="Kyrpides N.C."/>
            <person name="Woyke T."/>
        </authorList>
    </citation>
    <scope>NUCLEOTIDE SEQUENCE</scope>
    <source>
        <strain evidence="2">GVMAG-S-ERX555943-30</strain>
    </source>
</reference>
<dbReference type="AlphaFoldDB" id="A0A6C0ATN3"/>
<dbReference type="InterPro" id="IPR036869">
    <property type="entry name" value="J_dom_sf"/>
</dbReference>
<dbReference type="SUPFAM" id="SSF46565">
    <property type="entry name" value="Chaperone J-domain"/>
    <property type="match status" value="1"/>
</dbReference>
<protein>
    <recommendedName>
        <fullName evidence="1">J domain-containing protein</fullName>
    </recommendedName>
</protein>
<dbReference type="Gene3D" id="1.10.287.110">
    <property type="entry name" value="DnaJ domain"/>
    <property type="match status" value="1"/>
</dbReference>
<dbReference type="PROSITE" id="PS50076">
    <property type="entry name" value="DNAJ_2"/>
    <property type="match status" value="1"/>
</dbReference>
<sequence length="296" mass="35421">MNKTLACQILEIDPKNINEDIIKKQYRAFALLYHPDKSKNKHSKELFQKVNEANKYLLTHCMNHEYVFEDERNQHYSSFVFNFFNQLFQGYQQQELWISILEKISTSCKEQVLNYLQTLDKTQLIKTYEILHKYRDNLHLEQYIFEMIKTIIKEKVDLNEKIILNPNIDDLYEHNVYKLTVKDNDFFIPLWHSYLSYDISGNELEVECIPELPKHICIDSNNDVHIDYKVKKDSLLEDFQLMITFGDQNIRIDGQHIRFQEKQTILQKYNGIPIPNKSNPYDVTNISDLYVHLTIT</sequence>
<dbReference type="SMART" id="SM00271">
    <property type="entry name" value="DnaJ"/>
    <property type="match status" value="1"/>
</dbReference>
<accession>A0A6C0ATN3</accession>
<dbReference type="EMBL" id="MN738749">
    <property type="protein sequence ID" value="QHS83088.1"/>
    <property type="molecule type" value="Genomic_DNA"/>
</dbReference>
<feature type="domain" description="J" evidence="1">
    <location>
        <begin position="5"/>
        <end position="80"/>
    </location>
</feature>
<dbReference type="CDD" id="cd06257">
    <property type="entry name" value="DnaJ"/>
    <property type="match status" value="1"/>
</dbReference>
<dbReference type="InterPro" id="IPR001623">
    <property type="entry name" value="DnaJ_domain"/>
</dbReference>
<name>A0A6C0ATN3_9ZZZZ</name>
<dbReference type="GO" id="GO:0030544">
    <property type="term" value="F:Hsp70 protein binding"/>
    <property type="evidence" value="ECO:0007669"/>
    <property type="project" value="TreeGrafter"/>
</dbReference>
<dbReference type="PANTHER" id="PTHR43908">
    <property type="entry name" value="AT29763P-RELATED"/>
    <property type="match status" value="1"/>
</dbReference>
<organism evidence="2">
    <name type="scientific">viral metagenome</name>
    <dbReference type="NCBI Taxonomy" id="1070528"/>
    <lineage>
        <taxon>unclassified sequences</taxon>
        <taxon>metagenomes</taxon>
        <taxon>organismal metagenomes</taxon>
    </lineage>
</organism>
<proteinExistence type="predicted"/>
<dbReference type="GO" id="GO:0071218">
    <property type="term" value="P:cellular response to misfolded protein"/>
    <property type="evidence" value="ECO:0007669"/>
    <property type="project" value="TreeGrafter"/>
</dbReference>
<dbReference type="InterPro" id="IPR051100">
    <property type="entry name" value="DnaJ_subfamily_B/C"/>
</dbReference>
<dbReference type="GO" id="GO:0005789">
    <property type="term" value="C:endoplasmic reticulum membrane"/>
    <property type="evidence" value="ECO:0007669"/>
    <property type="project" value="TreeGrafter"/>
</dbReference>
<dbReference type="Pfam" id="PF00226">
    <property type="entry name" value="DnaJ"/>
    <property type="match status" value="1"/>
</dbReference>
<evidence type="ECO:0000313" key="2">
    <source>
        <dbReference type="EMBL" id="QHS83088.1"/>
    </source>
</evidence>
<evidence type="ECO:0000259" key="1">
    <source>
        <dbReference type="PROSITE" id="PS50076"/>
    </source>
</evidence>